<dbReference type="Gene3D" id="3.90.330.10">
    <property type="entry name" value="Nitrile hydratase alpha /Thiocyanate hydrolase gamma"/>
    <property type="match status" value="1"/>
</dbReference>
<keyword evidence="2" id="KW-1185">Reference proteome</keyword>
<sequence>MELSQFEDAYYALLMRSWTSEDYVMELMSDPAPALREVGLDVPDGVTVAVRRKTEGEGSIEEQYKLWTDGIAAGSITLVVPEAPPVNIGEVSDAELSAMAGGTDYCCCPCCTCTA</sequence>
<evidence type="ECO:0000313" key="2">
    <source>
        <dbReference type="Proteomes" id="UP000318297"/>
    </source>
</evidence>
<evidence type="ECO:0000313" key="1">
    <source>
        <dbReference type="EMBL" id="TWE13404.1"/>
    </source>
</evidence>
<reference evidence="1 2" key="1">
    <citation type="submission" date="2019-06" db="EMBL/GenBank/DDBJ databases">
        <title>Sequencing the genomes of 1000 actinobacteria strains.</title>
        <authorList>
            <person name="Klenk H.-P."/>
        </authorList>
    </citation>
    <scope>NUCLEOTIDE SEQUENCE [LARGE SCALE GENOMIC DNA]</scope>
    <source>
        <strain evidence="1 2">DSM 19560</strain>
    </source>
</reference>
<accession>A0A561ECS1</accession>
<dbReference type="EMBL" id="VIVQ01000001">
    <property type="protein sequence ID" value="TWE13404.1"/>
    <property type="molecule type" value="Genomic_DNA"/>
</dbReference>
<name>A0A561ECS1_9MICO</name>
<dbReference type="AlphaFoldDB" id="A0A561ECS1"/>
<dbReference type="GO" id="GO:0003824">
    <property type="term" value="F:catalytic activity"/>
    <property type="evidence" value="ECO:0007669"/>
    <property type="project" value="InterPro"/>
</dbReference>
<dbReference type="Proteomes" id="UP000318297">
    <property type="component" value="Unassembled WGS sequence"/>
</dbReference>
<comment type="caution">
    <text evidence="1">The sequence shown here is derived from an EMBL/GenBank/DDBJ whole genome shotgun (WGS) entry which is preliminary data.</text>
</comment>
<gene>
    <name evidence="1" type="ORF">BKA23_2234</name>
</gene>
<organism evidence="1 2">
    <name type="scientific">Rudaeicoccus suwonensis</name>
    <dbReference type="NCBI Taxonomy" id="657409"/>
    <lineage>
        <taxon>Bacteria</taxon>
        <taxon>Bacillati</taxon>
        <taxon>Actinomycetota</taxon>
        <taxon>Actinomycetes</taxon>
        <taxon>Micrococcales</taxon>
        <taxon>Dermacoccaceae</taxon>
        <taxon>Rudaeicoccus</taxon>
    </lineage>
</organism>
<protein>
    <submittedName>
        <fullName evidence="1">Uncharacterized protein</fullName>
    </submittedName>
</protein>
<dbReference type="GO" id="GO:0046914">
    <property type="term" value="F:transition metal ion binding"/>
    <property type="evidence" value="ECO:0007669"/>
    <property type="project" value="InterPro"/>
</dbReference>
<proteinExistence type="predicted"/>
<dbReference type="InterPro" id="IPR036648">
    <property type="entry name" value="CN_Hdrase_a/SCN_Hdrase_g_sf"/>
</dbReference>
<dbReference type="SUPFAM" id="SSF56209">
    <property type="entry name" value="Nitrile hydratase alpha chain"/>
    <property type="match status" value="1"/>
</dbReference>